<dbReference type="InterPro" id="IPR013324">
    <property type="entry name" value="RNA_pol_sigma_r3/r4-like"/>
</dbReference>
<reference evidence="10 11" key="1">
    <citation type="submission" date="2019-10" db="EMBL/GenBank/DDBJ databases">
        <title>Genomic and transcriptomic insights into the perfect genentic adaptation of a filamentous nitrogen-fixing cyanobacterium to rice fields.</title>
        <authorList>
            <person name="Chen Z."/>
        </authorList>
    </citation>
    <scope>NUCLEOTIDE SEQUENCE [LARGE SCALE GENOMIC DNA]</scope>
    <source>
        <strain evidence="10">CCNUC1</strain>
    </source>
</reference>
<organism evidence="10 11">
    <name type="scientific">Nostoc sphaeroides CCNUC1</name>
    <dbReference type="NCBI Taxonomy" id="2653204"/>
    <lineage>
        <taxon>Bacteria</taxon>
        <taxon>Bacillati</taxon>
        <taxon>Cyanobacteriota</taxon>
        <taxon>Cyanophyceae</taxon>
        <taxon>Nostocales</taxon>
        <taxon>Nostocaceae</taxon>
        <taxon>Nostoc</taxon>
    </lineage>
</organism>
<comment type="similarity">
    <text evidence="1">Belongs to the sigma-70 factor family.</text>
</comment>
<feature type="domain" description="RNA polymerase sigma-70 region 3" evidence="7">
    <location>
        <begin position="166"/>
        <end position="238"/>
    </location>
</feature>
<evidence type="ECO:0000259" key="8">
    <source>
        <dbReference type="Pfam" id="PF04542"/>
    </source>
</evidence>
<dbReference type="KEGG" id="nsh:GXM_09691"/>
<dbReference type="PANTHER" id="PTHR30603">
    <property type="entry name" value="RNA POLYMERASE SIGMA FACTOR RPO"/>
    <property type="match status" value="1"/>
</dbReference>
<dbReference type="Pfam" id="PF00140">
    <property type="entry name" value="Sigma70_r1_2"/>
    <property type="match status" value="1"/>
</dbReference>
<dbReference type="Pfam" id="PF04545">
    <property type="entry name" value="Sigma70_r4"/>
    <property type="match status" value="1"/>
</dbReference>
<evidence type="ECO:0000259" key="6">
    <source>
        <dbReference type="Pfam" id="PF00140"/>
    </source>
</evidence>
<dbReference type="EMBL" id="CP045227">
    <property type="protein sequence ID" value="QFS52197.1"/>
    <property type="molecule type" value="Genomic_DNA"/>
</dbReference>
<dbReference type="InterPro" id="IPR014284">
    <property type="entry name" value="RNA_pol_sigma-70_dom"/>
</dbReference>
<dbReference type="InterPro" id="IPR036388">
    <property type="entry name" value="WH-like_DNA-bd_sf"/>
</dbReference>
<dbReference type="SUPFAM" id="SSF88946">
    <property type="entry name" value="Sigma2 domain of RNA polymerase sigma factors"/>
    <property type="match status" value="1"/>
</dbReference>
<dbReference type="PANTHER" id="PTHR30603:SF60">
    <property type="entry name" value="RNA POLYMERASE SIGMA FACTOR RPOD"/>
    <property type="match status" value="1"/>
</dbReference>
<keyword evidence="4" id="KW-0238">DNA-binding</keyword>
<dbReference type="InterPro" id="IPR013325">
    <property type="entry name" value="RNA_pol_sigma_r2"/>
</dbReference>
<keyword evidence="3" id="KW-0731">Sigma factor</keyword>
<evidence type="ECO:0000256" key="3">
    <source>
        <dbReference type="ARBA" id="ARBA00023082"/>
    </source>
</evidence>
<dbReference type="InterPro" id="IPR000943">
    <property type="entry name" value="RNA_pol_sigma70"/>
</dbReference>
<dbReference type="InterPro" id="IPR007627">
    <property type="entry name" value="RNA_pol_sigma70_r2"/>
</dbReference>
<evidence type="ECO:0000259" key="7">
    <source>
        <dbReference type="Pfam" id="PF04539"/>
    </source>
</evidence>
<feature type="domain" description="RNA polymerase sigma-70 region 1.2" evidence="6">
    <location>
        <begin position="7"/>
        <end position="36"/>
    </location>
</feature>
<dbReference type="AlphaFoldDB" id="A0A5P8WH66"/>
<protein>
    <submittedName>
        <fullName evidence="10">RpoS, RNA polymerase nonessential primary sigma factor</fullName>
    </submittedName>
</protein>
<evidence type="ECO:0000313" key="10">
    <source>
        <dbReference type="EMBL" id="QFS52197.1"/>
    </source>
</evidence>
<evidence type="ECO:0000256" key="5">
    <source>
        <dbReference type="ARBA" id="ARBA00023163"/>
    </source>
</evidence>
<keyword evidence="2" id="KW-0805">Transcription regulation</keyword>
<keyword evidence="5" id="KW-0804">Transcription</keyword>
<dbReference type="InterPro" id="IPR050239">
    <property type="entry name" value="Sigma-70_RNA_pol_init_factors"/>
</dbReference>
<dbReference type="GO" id="GO:0016987">
    <property type="term" value="F:sigma factor activity"/>
    <property type="evidence" value="ECO:0007669"/>
    <property type="project" value="UniProtKB-KW"/>
</dbReference>
<evidence type="ECO:0000259" key="9">
    <source>
        <dbReference type="Pfam" id="PF04545"/>
    </source>
</evidence>
<dbReference type="RefSeq" id="WP_152592356.1">
    <property type="nucleotide sequence ID" value="NZ_CP045227.1"/>
</dbReference>
<dbReference type="Gene3D" id="1.10.10.10">
    <property type="entry name" value="Winged helix-like DNA-binding domain superfamily/Winged helix DNA-binding domain"/>
    <property type="match status" value="2"/>
</dbReference>
<feature type="domain" description="RNA polymerase sigma-70 region 4" evidence="9">
    <location>
        <begin position="252"/>
        <end position="304"/>
    </location>
</feature>
<evidence type="ECO:0000256" key="1">
    <source>
        <dbReference type="ARBA" id="ARBA00007788"/>
    </source>
</evidence>
<dbReference type="Pfam" id="PF04542">
    <property type="entry name" value="Sigma70_r2"/>
    <property type="match status" value="1"/>
</dbReference>
<evidence type="ECO:0000256" key="2">
    <source>
        <dbReference type="ARBA" id="ARBA00023015"/>
    </source>
</evidence>
<dbReference type="Pfam" id="PF04539">
    <property type="entry name" value="Sigma70_r3"/>
    <property type="match status" value="1"/>
</dbReference>
<dbReference type="Proteomes" id="UP000326678">
    <property type="component" value="Chromosome Gxm2"/>
</dbReference>
<sequence length="316" mass="36112">MASFDSDTLGIYLREIGRIDRLLPEQEILYAREVKSMLALDKQKNLLGQRLKRSPTRAELAAEVNKTEAELIQIKTLGQLAKHLMITANLRLVVAVAKKYRWSNLEFLDLIQEGAIGLQKAVEKFDPNRGYKFSTYAYWWIRQAITRAVAEQSHTIRLPHDLTKRLMQIKKTHIELFQSLGRTPTIREIAEAVDASPKQVSECLNAFRPLVSLELGIGEEQENQLQEILPDERISAQEYVALECLRSDLQDLLDTLKPNQRLVLMLQFGLEGEDKLTAKQVAQKLNLSHSKVRSAHGQGMKALRREQDKIKDYLAS</sequence>
<dbReference type="InterPro" id="IPR009042">
    <property type="entry name" value="RNA_pol_sigma70_r1_2"/>
</dbReference>
<dbReference type="SUPFAM" id="SSF88659">
    <property type="entry name" value="Sigma3 and sigma4 domains of RNA polymerase sigma factors"/>
    <property type="match status" value="2"/>
</dbReference>
<dbReference type="PRINTS" id="PR00046">
    <property type="entry name" value="SIGMA70FCT"/>
</dbReference>
<dbReference type="GO" id="GO:0006352">
    <property type="term" value="P:DNA-templated transcription initiation"/>
    <property type="evidence" value="ECO:0007669"/>
    <property type="project" value="InterPro"/>
</dbReference>
<dbReference type="InterPro" id="IPR007624">
    <property type="entry name" value="RNA_pol_sigma70_r3"/>
</dbReference>
<accession>A0A5P8WH66</accession>
<evidence type="ECO:0000256" key="4">
    <source>
        <dbReference type="ARBA" id="ARBA00023125"/>
    </source>
</evidence>
<proteinExistence type="inferred from homology"/>
<dbReference type="InterPro" id="IPR007630">
    <property type="entry name" value="RNA_pol_sigma70_r4"/>
</dbReference>
<keyword evidence="11" id="KW-1185">Reference proteome</keyword>
<evidence type="ECO:0000313" key="11">
    <source>
        <dbReference type="Proteomes" id="UP000326678"/>
    </source>
</evidence>
<gene>
    <name evidence="10" type="ORF">GXM_09691</name>
</gene>
<dbReference type="NCBIfam" id="TIGR02937">
    <property type="entry name" value="sigma70-ECF"/>
    <property type="match status" value="1"/>
</dbReference>
<feature type="domain" description="RNA polymerase sigma-70 region 2" evidence="8">
    <location>
        <begin position="85"/>
        <end position="153"/>
    </location>
</feature>
<name>A0A5P8WH66_9NOSO</name>
<dbReference type="GO" id="GO:0003677">
    <property type="term" value="F:DNA binding"/>
    <property type="evidence" value="ECO:0007669"/>
    <property type="project" value="UniProtKB-KW"/>
</dbReference>
<dbReference type="Gene3D" id="1.10.601.10">
    <property type="entry name" value="RNA Polymerase Primary Sigma Factor"/>
    <property type="match status" value="1"/>
</dbReference>